<evidence type="ECO:0000256" key="3">
    <source>
        <dbReference type="ARBA" id="ARBA00022801"/>
    </source>
</evidence>
<sequence>MKQKYFRNLASGINYVVALLFSFLVVSVVFARNKNQRPNILFIMSDDHTSQAWGLYGGILKDYVKNVNIQRLANEGCVLENAFCTNSICTPSRATILTGQYSHANRVYTLREPLPVDHVNIAGLLKRDGYQTAVIGKWHLVNKPQGFDYYNVLPGQGVYFDPVLKNAETWEDGYGGGIKHRGFSTNVITDLTIKWLKERDPQKPFLMLTHFKATHEPFHYPEKYSQLYKNMSLPEPESLYDFSSRTTGRSFKGQKLEVLGERMLKASVDPDNFWTTYPGLPFTTEGLDSIQARKKIYQKFVKDFLRCGAVIDENIGKLLDYLDKTGLAENTVVIYTADQGYFLGEHGFFDKRLIYEESLRMPFVIRYPREIPAGTRNSDIVLNIDFSALMADYAGIQIQNTIQGTSFRNNLIGYTPTNWRKSMYYRYWLHRIERPGHFGLRNKRFKLVFFYGQPLGMKGAMKTVTNPAWEFYDLKKDPQENHNAYQDGEYADIIKTMKAELLIQRKIIGDMDKEHPIMQDIIDKYWD</sequence>
<organism evidence="7">
    <name type="scientific">marine metagenome</name>
    <dbReference type="NCBI Taxonomy" id="408172"/>
    <lineage>
        <taxon>unclassified sequences</taxon>
        <taxon>metagenomes</taxon>
        <taxon>ecological metagenomes</taxon>
    </lineage>
</organism>
<keyword evidence="5" id="KW-0812">Transmembrane</keyword>
<evidence type="ECO:0000313" key="7">
    <source>
        <dbReference type="EMBL" id="SVA36187.1"/>
    </source>
</evidence>
<accession>A0A381V933</accession>
<dbReference type="InterPro" id="IPR017850">
    <property type="entry name" value="Alkaline_phosphatase_core_sf"/>
</dbReference>
<comment type="similarity">
    <text evidence="1">Belongs to the sulfatase family.</text>
</comment>
<dbReference type="PANTHER" id="PTHR43108:SF6">
    <property type="entry name" value="N-SULPHOGLUCOSAMINE SULPHOHYDROLASE"/>
    <property type="match status" value="1"/>
</dbReference>
<dbReference type="Gene3D" id="3.40.720.10">
    <property type="entry name" value="Alkaline Phosphatase, subunit A"/>
    <property type="match status" value="1"/>
</dbReference>
<keyword evidence="2" id="KW-0732">Signal</keyword>
<feature type="domain" description="Sulfatase N-terminal" evidence="6">
    <location>
        <begin position="38"/>
        <end position="396"/>
    </location>
</feature>
<keyword evidence="5" id="KW-1133">Transmembrane helix</keyword>
<dbReference type="Pfam" id="PF00884">
    <property type="entry name" value="Sulfatase"/>
    <property type="match status" value="1"/>
</dbReference>
<name>A0A381V933_9ZZZZ</name>
<protein>
    <recommendedName>
        <fullName evidence="6">Sulfatase N-terminal domain-containing protein</fullName>
    </recommendedName>
</protein>
<keyword evidence="5" id="KW-0472">Membrane</keyword>
<evidence type="ECO:0000256" key="5">
    <source>
        <dbReference type="SAM" id="Phobius"/>
    </source>
</evidence>
<proteinExistence type="inferred from homology"/>
<evidence type="ECO:0000256" key="4">
    <source>
        <dbReference type="ARBA" id="ARBA00023180"/>
    </source>
</evidence>
<reference evidence="7" key="1">
    <citation type="submission" date="2018-05" db="EMBL/GenBank/DDBJ databases">
        <authorList>
            <person name="Lanie J.A."/>
            <person name="Ng W.-L."/>
            <person name="Kazmierczak K.M."/>
            <person name="Andrzejewski T.M."/>
            <person name="Davidsen T.M."/>
            <person name="Wayne K.J."/>
            <person name="Tettelin H."/>
            <person name="Glass J.I."/>
            <person name="Rusch D."/>
            <person name="Podicherti R."/>
            <person name="Tsui H.-C.T."/>
            <person name="Winkler M.E."/>
        </authorList>
    </citation>
    <scope>NUCLEOTIDE SEQUENCE</scope>
</reference>
<dbReference type="PROSITE" id="PS00523">
    <property type="entry name" value="SULFATASE_1"/>
    <property type="match status" value="1"/>
</dbReference>
<dbReference type="PROSITE" id="PS00149">
    <property type="entry name" value="SULFATASE_2"/>
    <property type="match status" value="1"/>
</dbReference>
<feature type="transmembrane region" description="Helical" evidence="5">
    <location>
        <begin position="12"/>
        <end position="31"/>
    </location>
</feature>
<dbReference type="InterPro" id="IPR024607">
    <property type="entry name" value="Sulfatase_CS"/>
</dbReference>
<dbReference type="AlphaFoldDB" id="A0A381V933"/>
<evidence type="ECO:0000256" key="1">
    <source>
        <dbReference type="ARBA" id="ARBA00008779"/>
    </source>
</evidence>
<dbReference type="PANTHER" id="PTHR43108">
    <property type="entry name" value="N-ACETYLGLUCOSAMINE-6-SULFATASE FAMILY MEMBER"/>
    <property type="match status" value="1"/>
</dbReference>
<keyword evidence="4" id="KW-0325">Glycoprotein</keyword>
<evidence type="ECO:0000256" key="2">
    <source>
        <dbReference type="ARBA" id="ARBA00022729"/>
    </source>
</evidence>
<dbReference type="CDD" id="cd16031">
    <property type="entry name" value="G6S_like"/>
    <property type="match status" value="1"/>
</dbReference>
<gene>
    <name evidence="7" type="ORF">METZ01_LOCUS89041</name>
</gene>
<keyword evidence="3" id="KW-0378">Hydrolase</keyword>
<dbReference type="GO" id="GO:0016787">
    <property type="term" value="F:hydrolase activity"/>
    <property type="evidence" value="ECO:0007669"/>
    <property type="project" value="UniProtKB-KW"/>
</dbReference>
<dbReference type="EMBL" id="UINC01008033">
    <property type="protein sequence ID" value="SVA36187.1"/>
    <property type="molecule type" value="Genomic_DNA"/>
</dbReference>
<dbReference type="SUPFAM" id="SSF53649">
    <property type="entry name" value="Alkaline phosphatase-like"/>
    <property type="match status" value="1"/>
</dbReference>
<dbReference type="InterPro" id="IPR000917">
    <property type="entry name" value="Sulfatase_N"/>
</dbReference>
<evidence type="ECO:0000259" key="6">
    <source>
        <dbReference type="Pfam" id="PF00884"/>
    </source>
</evidence>